<reference evidence="7" key="1">
    <citation type="submission" date="2021-01" db="UniProtKB">
        <authorList>
            <consortium name="EnsemblMetazoa"/>
        </authorList>
    </citation>
    <scope>IDENTIFICATION</scope>
</reference>
<comment type="similarity">
    <text evidence="5">Belongs to the queuine tRNA-ribosyltransferase family. QTRT2 subfamily.</text>
</comment>
<dbReference type="GO" id="GO:0006400">
    <property type="term" value="P:tRNA modification"/>
    <property type="evidence" value="ECO:0007669"/>
    <property type="project" value="InterPro"/>
</dbReference>
<feature type="binding site" evidence="5">
    <location>
        <position position="358"/>
    </location>
    <ligand>
        <name>Zn(2+)</name>
        <dbReference type="ChEBI" id="CHEBI:29105"/>
    </ligand>
</feature>
<dbReference type="NCBIfam" id="TIGR00449">
    <property type="entry name" value="tgt_general"/>
    <property type="match status" value="1"/>
</dbReference>
<comment type="function">
    <text evidence="5">Non-catalytic subunit of the queuine tRNA-ribosyltransferase (TGT) that catalyzes the base-exchange of a guanine (G) residue with queuine (Q) at position 34 (anticodon wobble position) in tRNAs with GU(N) anticodons (tRNA-Asp, -Asn, -His and -Tyr), resulting in the hypermodified nucleoside queuosine (7-(((4,5-cis-dihydroxy-2-cyclopenten-1-yl)amino)methyl)-7-deazaguanosine).</text>
</comment>
<dbReference type="InterPro" id="IPR050852">
    <property type="entry name" value="Queuine_tRNA-ribosyltrfase"/>
</dbReference>
<evidence type="ECO:0000259" key="6">
    <source>
        <dbReference type="Pfam" id="PF01702"/>
    </source>
</evidence>
<dbReference type="RefSeq" id="XP_066924039.1">
    <property type="nucleotide sequence ID" value="XM_067067938.1"/>
</dbReference>
<dbReference type="EnsemblMetazoa" id="CLYHEMT009013.1">
    <property type="protein sequence ID" value="CLYHEMP009013.1"/>
    <property type="gene ID" value="CLYHEMG009013"/>
</dbReference>
<accession>A0A7M5V3J6</accession>
<dbReference type="GO" id="GO:0008479">
    <property type="term" value="F:tRNA-guanosine(34) queuine transglycosylase activity"/>
    <property type="evidence" value="ECO:0007669"/>
    <property type="project" value="UniProtKB-UniRule"/>
</dbReference>
<protein>
    <recommendedName>
        <fullName evidence="5">Queuine tRNA-ribosyltransferase accessory subunit 2</fullName>
    </recommendedName>
    <alternativeName>
        <fullName evidence="5">Queuine tRNA-ribosyltransferase domain-containing protein 1</fullName>
    </alternativeName>
</protein>
<dbReference type="GO" id="GO:0046872">
    <property type="term" value="F:metal ion binding"/>
    <property type="evidence" value="ECO:0007669"/>
    <property type="project" value="UniProtKB-KW"/>
</dbReference>
<evidence type="ECO:0000256" key="5">
    <source>
        <dbReference type="HAMAP-Rule" id="MF_03043"/>
    </source>
</evidence>
<dbReference type="HAMAP" id="MF_03043">
    <property type="entry name" value="QTRT2"/>
    <property type="match status" value="1"/>
</dbReference>
<comment type="subunit">
    <text evidence="5">Heterodimer of a catalytic subunit and an accessory subunit.</text>
</comment>
<comment type="cofactor">
    <cofactor evidence="5">
        <name>Zn(2+)</name>
        <dbReference type="ChEBI" id="CHEBI:29105"/>
    </cofactor>
    <text evidence="5">Binds 1 zinc ion per subunit.</text>
</comment>
<evidence type="ECO:0000256" key="2">
    <source>
        <dbReference type="ARBA" id="ARBA00022694"/>
    </source>
</evidence>
<evidence type="ECO:0000256" key="1">
    <source>
        <dbReference type="ARBA" id="ARBA00022490"/>
    </source>
</evidence>
<evidence type="ECO:0000313" key="7">
    <source>
        <dbReference type="EnsemblMetazoa" id="CLYHEMP009013.1"/>
    </source>
</evidence>
<keyword evidence="4 5" id="KW-0862">Zinc</keyword>
<dbReference type="PANTHER" id="PTHR46064">
    <property type="entry name" value="QUEUINE TRNA-RIBOSYLTRANSFERASE ACCESSORY SUBUNIT 2"/>
    <property type="match status" value="1"/>
</dbReference>
<keyword evidence="1 5" id="KW-0963">Cytoplasm</keyword>
<keyword evidence="2 5" id="KW-0819">tRNA processing</keyword>
<sequence length="387" mass="44552">MTTNIEKSLSLFRESADNHGFLVYSRGGSIPYLTSDNFETIFKDEHTLWHIPVSTIYEQPGESVIKKYGKSFMEFANLANCTLMLNVNDSAQPKEDLYKYNEEKAVSVWAPSGRQRISPDEYMNLLKSFGIGICLPPSDQIPGGAAKKRCQKSCDRSVRFLDRCLEIRKEQNLDIPVFGVLEGGDSIGYREKCIKEVIKRDIDGYVFSGFDVIGPDWKDVMKATLEFITDKKLKIMFGLFTPLEVIEAVEFGVDLFDSVICCHVAESGCALNFKFRIQYEAAEQVVSIPSKRSKQDKNSNKKDLSLYEMDLHDDIYTEDMTPLVEECTCYCCTRYTRAYLHHLLVTKEMLSEVLLMIHNLHHWKNFFKELLVHKRNNSLEQLKKIFE</sequence>
<evidence type="ECO:0000256" key="3">
    <source>
        <dbReference type="ARBA" id="ARBA00022723"/>
    </source>
</evidence>
<dbReference type="Proteomes" id="UP000594262">
    <property type="component" value="Unplaced"/>
</dbReference>
<feature type="binding site" evidence="5">
    <location>
        <position position="329"/>
    </location>
    <ligand>
        <name>Zn(2+)</name>
        <dbReference type="ChEBI" id="CHEBI:29105"/>
    </ligand>
</feature>
<feature type="domain" description="tRNA-guanine(15) transglycosylase-like" evidence="6">
    <location>
        <begin position="21"/>
        <end position="385"/>
    </location>
</feature>
<evidence type="ECO:0000256" key="4">
    <source>
        <dbReference type="ARBA" id="ARBA00022833"/>
    </source>
</evidence>
<organism evidence="7 8">
    <name type="scientific">Clytia hemisphaerica</name>
    <dbReference type="NCBI Taxonomy" id="252671"/>
    <lineage>
        <taxon>Eukaryota</taxon>
        <taxon>Metazoa</taxon>
        <taxon>Cnidaria</taxon>
        <taxon>Hydrozoa</taxon>
        <taxon>Hydroidolina</taxon>
        <taxon>Leptothecata</taxon>
        <taxon>Obeliida</taxon>
        <taxon>Clytiidae</taxon>
        <taxon>Clytia</taxon>
    </lineage>
</organism>
<proteinExistence type="inferred from homology"/>
<comment type="subcellular location">
    <subcellularLocation>
        <location evidence="5">Cytoplasm</location>
    </subcellularLocation>
</comment>
<name>A0A7M5V3J6_9CNID</name>
<dbReference type="InterPro" id="IPR036511">
    <property type="entry name" value="TGT-like_sf"/>
</dbReference>
<feature type="binding site" evidence="5">
    <location>
        <position position="327"/>
    </location>
    <ligand>
        <name>Zn(2+)</name>
        <dbReference type="ChEBI" id="CHEBI:29105"/>
    </ligand>
</feature>
<keyword evidence="3 5" id="KW-0479">Metal-binding</keyword>
<dbReference type="InterPro" id="IPR002616">
    <property type="entry name" value="tRNA_ribo_trans-like"/>
</dbReference>
<dbReference type="SUPFAM" id="SSF51713">
    <property type="entry name" value="tRNA-guanine transglycosylase"/>
    <property type="match status" value="1"/>
</dbReference>
<dbReference type="AlphaFoldDB" id="A0A7M5V3J6"/>
<feature type="binding site" evidence="5">
    <location>
        <position position="332"/>
    </location>
    <ligand>
        <name>Zn(2+)</name>
        <dbReference type="ChEBI" id="CHEBI:29105"/>
    </ligand>
</feature>
<dbReference type="Pfam" id="PF01702">
    <property type="entry name" value="TGT"/>
    <property type="match status" value="1"/>
</dbReference>
<dbReference type="GeneID" id="136811320"/>
<dbReference type="PANTHER" id="PTHR46064:SF1">
    <property type="entry name" value="QUEUINE TRNA-RIBOSYLTRANSFERASE ACCESSORY SUBUNIT 2"/>
    <property type="match status" value="1"/>
</dbReference>
<dbReference type="InterPro" id="IPR028592">
    <property type="entry name" value="QTRTD1"/>
</dbReference>
<dbReference type="Gene3D" id="3.20.20.105">
    <property type="entry name" value="Queuine tRNA-ribosyltransferase-like"/>
    <property type="match status" value="1"/>
</dbReference>
<evidence type="ECO:0000313" key="8">
    <source>
        <dbReference type="Proteomes" id="UP000594262"/>
    </source>
</evidence>
<dbReference type="OrthoDB" id="27601at2759"/>
<keyword evidence="8" id="KW-1185">Reference proteome</keyword>
<dbReference type="GO" id="GO:0005737">
    <property type="term" value="C:cytoplasm"/>
    <property type="evidence" value="ECO:0007669"/>
    <property type="project" value="UniProtKB-SubCell"/>
</dbReference>